<dbReference type="GO" id="GO:0020037">
    <property type="term" value="F:heme binding"/>
    <property type="evidence" value="ECO:0007669"/>
    <property type="project" value="InterPro"/>
</dbReference>
<dbReference type="KEGG" id="orp:MOP44_12225"/>
<feature type="transmembrane region" description="Helical" evidence="15">
    <location>
        <begin position="285"/>
        <end position="304"/>
    </location>
</feature>
<dbReference type="Pfam" id="PF00115">
    <property type="entry name" value="COX1"/>
    <property type="match status" value="1"/>
</dbReference>
<dbReference type="PROSITE" id="PS00077">
    <property type="entry name" value="COX1_CUB"/>
    <property type="match status" value="1"/>
</dbReference>
<gene>
    <name evidence="17" type="ORF">MOP44_12225</name>
</gene>
<dbReference type="SUPFAM" id="SSF81442">
    <property type="entry name" value="Cytochrome c oxidase subunit I-like"/>
    <property type="match status" value="1"/>
</dbReference>
<feature type="transmembrane region" description="Helical" evidence="15">
    <location>
        <begin position="84"/>
        <end position="104"/>
    </location>
</feature>
<dbReference type="GO" id="GO:0004129">
    <property type="term" value="F:cytochrome-c oxidase activity"/>
    <property type="evidence" value="ECO:0007669"/>
    <property type="project" value="InterPro"/>
</dbReference>
<keyword evidence="3 14" id="KW-0813">Transport</keyword>
<evidence type="ECO:0000256" key="4">
    <source>
        <dbReference type="ARBA" id="ARBA00022475"/>
    </source>
</evidence>
<evidence type="ECO:0000256" key="10">
    <source>
        <dbReference type="ARBA" id="ARBA00022989"/>
    </source>
</evidence>
<protein>
    <submittedName>
        <fullName evidence="17">Cbb3-type cytochrome c oxidase subunit I</fullName>
    </submittedName>
</protein>
<feature type="domain" description="Cytochrome oxidase subunit I profile" evidence="16">
    <location>
        <begin position="18"/>
        <end position="530"/>
    </location>
</feature>
<evidence type="ECO:0000256" key="7">
    <source>
        <dbReference type="ARBA" id="ARBA00022692"/>
    </source>
</evidence>
<evidence type="ECO:0000313" key="17">
    <source>
        <dbReference type="EMBL" id="UWZ86683.1"/>
    </source>
</evidence>
<evidence type="ECO:0000256" key="6">
    <source>
        <dbReference type="ARBA" id="ARBA00022660"/>
    </source>
</evidence>
<keyword evidence="4" id="KW-1003">Cell membrane</keyword>
<feature type="transmembrane region" description="Helical" evidence="15">
    <location>
        <begin position="37"/>
        <end position="59"/>
    </location>
</feature>
<dbReference type="PRINTS" id="PR01165">
    <property type="entry name" value="CYCOXIDASEI"/>
</dbReference>
<keyword evidence="12" id="KW-0186">Copper</keyword>
<dbReference type="Proteomes" id="UP001059380">
    <property type="component" value="Chromosome"/>
</dbReference>
<dbReference type="Gene3D" id="1.20.210.10">
    <property type="entry name" value="Cytochrome c oxidase-like, subunit I domain"/>
    <property type="match status" value="1"/>
</dbReference>
<name>A0A9J7BUY0_9BACT</name>
<evidence type="ECO:0000256" key="8">
    <source>
        <dbReference type="ARBA" id="ARBA00022723"/>
    </source>
</evidence>
<feature type="transmembrane region" description="Helical" evidence="15">
    <location>
        <begin position="353"/>
        <end position="373"/>
    </location>
</feature>
<keyword evidence="5 14" id="KW-0349">Heme</keyword>
<evidence type="ECO:0000256" key="3">
    <source>
        <dbReference type="ARBA" id="ARBA00022448"/>
    </source>
</evidence>
<evidence type="ECO:0000256" key="13">
    <source>
        <dbReference type="ARBA" id="ARBA00023136"/>
    </source>
</evidence>
<feature type="transmembrane region" description="Helical" evidence="15">
    <location>
        <begin position="200"/>
        <end position="219"/>
    </location>
</feature>
<evidence type="ECO:0000256" key="2">
    <source>
        <dbReference type="ARBA" id="ARBA00009578"/>
    </source>
</evidence>
<keyword evidence="8" id="KW-0479">Metal-binding</keyword>
<evidence type="ECO:0000256" key="15">
    <source>
        <dbReference type="SAM" id="Phobius"/>
    </source>
</evidence>
<dbReference type="PROSITE" id="PS50855">
    <property type="entry name" value="COX1"/>
    <property type="match status" value="1"/>
</dbReference>
<dbReference type="InterPro" id="IPR023616">
    <property type="entry name" value="Cyt_c_oxase-like_su1_dom"/>
</dbReference>
<feature type="transmembrane region" description="Helical" evidence="15">
    <location>
        <begin position="116"/>
        <end position="135"/>
    </location>
</feature>
<reference evidence="17" key="1">
    <citation type="submission" date="2021-04" db="EMBL/GenBank/DDBJ databases">
        <title>Phylogenetic analysis of Acidobacteriaceae.</title>
        <authorList>
            <person name="Qiu L."/>
            <person name="Zhang Q."/>
        </authorList>
    </citation>
    <scope>NUCLEOTIDE SEQUENCE</scope>
    <source>
        <strain evidence="17">DSM 25168</strain>
    </source>
</reference>
<feature type="transmembrane region" description="Helical" evidence="15">
    <location>
        <begin position="425"/>
        <end position="444"/>
    </location>
</feature>
<keyword evidence="10 15" id="KW-1133">Transmembrane helix</keyword>
<dbReference type="InterPro" id="IPR023615">
    <property type="entry name" value="Cyt_c_Oxase_su1_BS"/>
</dbReference>
<evidence type="ECO:0000256" key="12">
    <source>
        <dbReference type="ARBA" id="ARBA00023008"/>
    </source>
</evidence>
<dbReference type="GO" id="GO:0046872">
    <property type="term" value="F:metal ion binding"/>
    <property type="evidence" value="ECO:0007669"/>
    <property type="project" value="UniProtKB-KW"/>
</dbReference>
<dbReference type="InterPro" id="IPR036927">
    <property type="entry name" value="Cyt_c_oxase-like_su1_sf"/>
</dbReference>
<keyword evidence="6 14" id="KW-0679">Respiratory chain</keyword>
<feature type="transmembrane region" description="Helical" evidence="15">
    <location>
        <begin position="162"/>
        <end position="188"/>
    </location>
</feature>
<dbReference type="InterPro" id="IPR000883">
    <property type="entry name" value="Cyt_C_Oxase_1"/>
</dbReference>
<evidence type="ECO:0000256" key="11">
    <source>
        <dbReference type="ARBA" id="ARBA00023004"/>
    </source>
</evidence>
<comment type="subcellular location">
    <subcellularLocation>
        <location evidence="1">Cell membrane</location>
        <topology evidence="1">Multi-pass membrane protein</topology>
    </subcellularLocation>
</comment>
<feature type="transmembrane region" description="Helical" evidence="15">
    <location>
        <begin position="471"/>
        <end position="491"/>
    </location>
</feature>
<comment type="similarity">
    <text evidence="2 14">Belongs to the heme-copper respiratory oxidase family.</text>
</comment>
<dbReference type="PANTHER" id="PTHR10422:SF35">
    <property type="entry name" value="CYTOCHROME BO(3) UBIQUINOL OXIDASE SUBUNIT 1"/>
    <property type="match status" value="1"/>
</dbReference>
<feature type="transmembrane region" description="Helical" evidence="15">
    <location>
        <begin position="259"/>
        <end position="278"/>
    </location>
</feature>
<evidence type="ECO:0000256" key="9">
    <source>
        <dbReference type="ARBA" id="ARBA00022982"/>
    </source>
</evidence>
<feature type="transmembrane region" description="Helical" evidence="15">
    <location>
        <begin position="585"/>
        <end position="618"/>
    </location>
</feature>
<keyword evidence="7 14" id="KW-0812">Transmembrane</keyword>
<dbReference type="RefSeq" id="WP_260796320.1">
    <property type="nucleotide sequence ID" value="NZ_CP093313.1"/>
</dbReference>
<keyword evidence="11" id="KW-0408">Iron</keyword>
<evidence type="ECO:0000259" key="16">
    <source>
        <dbReference type="PROSITE" id="PS50855"/>
    </source>
</evidence>
<dbReference type="GO" id="GO:0015990">
    <property type="term" value="P:electron transport coupled proton transport"/>
    <property type="evidence" value="ECO:0007669"/>
    <property type="project" value="TreeGrafter"/>
</dbReference>
<feature type="transmembrane region" description="Helical" evidence="15">
    <location>
        <begin position="316"/>
        <end position="341"/>
    </location>
</feature>
<proteinExistence type="inferred from homology"/>
<sequence>MASSTQTISRLTTLWETPKTVYGWFATVDHKTLGIRYLVTAFSFLVIGGLEALVMRLQLTRSDMAVLTPEEYNQIFTLHGVTMIFWYASPILSGFAVFLVPLMIGARDMAFPRLNAFTYWTFLLSGILLYVSPLIGQAPHAGWFSYVPYTLTKYSPGMGMDFYAASLVLLTISTTGGAINFIVTILRLRAPGMAISRMPLFLYSTGTISFVILFSLPSLTANCIFLELDRRWGTHFFRIAGGGDTFLWQQLFWFFGHPWVYVIFLPATGMLSMIVPVFSRRPIVGYPFVAIATVLTGVVGFGVWLHHMFTVGMSDIAMSIFSAGSMTVSVFTTIQVFAWLATIWRGRPVATASMYYAVGSIVLLVIGGLSGVFTGVIPADWQAHNSYFVVAHIHYVLIGSNMFPVFAGFYYWLPKMMGRRMNEKLGKISFWVMFIGFNLGFFPMHNLGLLGMPRRIYTYPAGAGFDGLNELVTFGAFVLGIGILISIINFFHSLRAGAPAGENPWNADTLEWSTTSPPQVYGSEHIPVVVSRHPLWDEFEEEDDPDDDRVLDWGRLTPTTTALDAIPAGIATIPADSLAPLWMSLALFAFFLFVIYQMLWWMVASVIVTFLVGCYWMWPHVEKEVVE</sequence>
<dbReference type="EMBL" id="CP093313">
    <property type="protein sequence ID" value="UWZ86683.1"/>
    <property type="molecule type" value="Genomic_DNA"/>
</dbReference>
<dbReference type="PANTHER" id="PTHR10422">
    <property type="entry name" value="CYTOCHROME C OXIDASE SUBUNIT 1"/>
    <property type="match status" value="1"/>
</dbReference>
<accession>A0A9J7BUY0</accession>
<organism evidence="17 18">
    <name type="scientific">Occallatibacter riparius</name>
    <dbReference type="NCBI Taxonomy" id="1002689"/>
    <lineage>
        <taxon>Bacteria</taxon>
        <taxon>Pseudomonadati</taxon>
        <taxon>Acidobacteriota</taxon>
        <taxon>Terriglobia</taxon>
        <taxon>Terriglobales</taxon>
        <taxon>Acidobacteriaceae</taxon>
        <taxon>Occallatibacter</taxon>
    </lineage>
</organism>
<dbReference type="GO" id="GO:0009060">
    <property type="term" value="P:aerobic respiration"/>
    <property type="evidence" value="ECO:0007669"/>
    <property type="project" value="InterPro"/>
</dbReference>
<keyword evidence="18" id="KW-1185">Reference proteome</keyword>
<dbReference type="GO" id="GO:0022904">
    <property type="term" value="P:respiratory electron transport chain"/>
    <property type="evidence" value="ECO:0007669"/>
    <property type="project" value="TreeGrafter"/>
</dbReference>
<evidence type="ECO:0000256" key="1">
    <source>
        <dbReference type="ARBA" id="ARBA00004651"/>
    </source>
</evidence>
<evidence type="ECO:0000256" key="14">
    <source>
        <dbReference type="RuleBase" id="RU000370"/>
    </source>
</evidence>
<feature type="transmembrane region" description="Helical" evidence="15">
    <location>
        <begin position="393"/>
        <end position="413"/>
    </location>
</feature>
<evidence type="ECO:0000256" key="5">
    <source>
        <dbReference type="ARBA" id="ARBA00022617"/>
    </source>
</evidence>
<dbReference type="AlphaFoldDB" id="A0A9J7BUY0"/>
<keyword evidence="13 15" id="KW-0472">Membrane</keyword>
<dbReference type="GO" id="GO:0005886">
    <property type="term" value="C:plasma membrane"/>
    <property type="evidence" value="ECO:0007669"/>
    <property type="project" value="UniProtKB-SubCell"/>
</dbReference>
<evidence type="ECO:0000313" key="18">
    <source>
        <dbReference type="Proteomes" id="UP001059380"/>
    </source>
</evidence>
<keyword evidence="9 14" id="KW-0249">Electron transport</keyword>